<keyword evidence="3" id="KW-1185">Reference proteome</keyword>
<proteinExistence type="predicted"/>
<dbReference type="Proteomes" id="UP000019486">
    <property type="component" value="Unassembled WGS sequence"/>
</dbReference>
<organism evidence="2 3">
    <name type="scientific">Skermanella stibiiresistens SB22</name>
    <dbReference type="NCBI Taxonomy" id="1385369"/>
    <lineage>
        <taxon>Bacteria</taxon>
        <taxon>Pseudomonadati</taxon>
        <taxon>Pseudomonadota</taxon>
        <taxon>Alphaproteobacteria</taxon>
        <taxon>Rhodospirillales</taxon>
        <taxon>Azospirillaceae</taxon>
        <taxon>Skermanella</taxon>
    </lineage>
</organism>
<name>W9GXS5_9PROT</name>
<evidence type="ECO:0000313" key="2">
    <source>
        <dbReference type="EMBL" id="EWY36278.1"/>
    </source>
</evidence>
<evidence type="ECO:0000313" key="3">
    <source>
        <dbReference type="Proteomes" id="UP000019486"/>
    </source>
</evidence>
<dbReference type="Pfam" id="PF10544">
    <property type="entry name" value="T5orf172"/>
    <property type="match status" value="1"/>
</dbReference>
<gene>
    <name evidence="2" type="ORF">N825_28825</name>
</gene>
<sequence>MPFIYAFSDSRYERGVKIGRCSSAYAMTAWKAAPSYSPSPMHYLAAWQVDAPLRCVDGSSHARVADLEAHLHRACNPHLVFPRNGREWFDLSGPEAIKRISRILGRDPDRVNGHEGIEILNDNLRYPHPTKLRDYGMKVVVWVYREHLTDRLKTQFVHDWTSPRETRRRYSRNGFSEIMAFTYAGAVSGDGNASIYEAWCQVMIEFGPGSDDRAYGWLNPGAKPEDIRNRYQSLGLIPLDIASSRPPDGVRPAYNRPV</sequence>
<comment type="caution">
    <text evidence="2">The sequence shown here is derived from an EMBL/GenBank/DDBJ whole genome shotgun (WGS) entry which is preliminary data.</text>
</comment>
<protein>
    <recommendedName>
        <fullName evidence="1">Bacteriophage T5 Orf172 DNA-binding domain-containing protein</fullName>
    </recommendedName>
</protein>
<dbReference type="EMBL" id="AVFL01000047">
    <property type="protein sequence ID" value="EWY36278.1"/>
    <property type="molecule type" value="Genomic_DNA"/>
</dbReference>
<dbReference type="InterPro" id="IPR018306">
    <property type="entry name" value="Phage_T5_Orf172_DNA-bd"/>
</dbReference>
<dbReference type="STRING" id="1385369.N825_28825"/>
<reference evidence="2 3" key="1">
    <citation type="submission" date="2013-08" db="EMBL/GenBank/DDBJ databases">
        <title>The genome sequence of Skermanella stibiiresistens.</title>
        <authorList>
            <person name="Zhu W."/>
            <person name="Wang G."/>
        </authorList>
    </citation>
    <scope>NUCLEOTIDE SEQUENCE [LARGE SCALE GENOMIC DNA]</scope>
    <source>
        <strain evidence="2 3">SB22</strain>
    </source>
</reference>
<dbReference type="AlphaFoldDB" id="W9GXS5"/>
<feature type="domain" description="Bacteriophage T5 Orf172 DNA-binding" evidence="1">
    <location>
        <begin position="3"/>
        <end position="102"/>
    </location>
</feature>
<dbReference type="RefSeq" id="WP_037460954.1">
    <property type="nucleotide sequence ID" value="NZ_AVFL01000047.1"/>
</dbReference>
<accession>W9GXS5</accession>
<evidence type="ECO:0000259" key="1">
    <source>
        <dbReference type="Pfam" id="PF10544"/>
    </source>
</evidence>